<reference evidence="3" key="2">
    <citation type="submission" date="2024-07" db="EMBL/GenBank/DDBJ databases">
        <title>Two chromosome-level genome assemblies of Korean endemic species Abeliophyllum distichum and Forsythia ovata (Oleaceae).</title>
        <authorList>
            <person name="Mun J.H."/>
        </authorList>
    </citation>
    <scope>NUCLEOTIDE SEQUENCE</scope>
    <source>
        <strain evidence="3">KNKB202402200001</strain>
        <tissue evidence="3">Leaf</tissue>
    </source>
</reference>
<accession>A0ABD1X2Q6</accession>
<reference evidence="5" key="1">
    <citation type="submission" date="2024-07" db="EMBL/GenBank/DDBJ databases">
        <title>Two chromosome-level genome assemblies of Korean endemic species Abeliophyllum distichum and Forsythia ovata (Oleaceae).</title>
        <authorList>
            <person name="Jang H."/>
        </authorList>
    </citation>
    <scope>NUCLEOTIDE SEQUENCE [LARGE SCALE GENOMIC DNA]</scope>
</reference>
<dbReference type="PANTHER" id="PTHR47747">
    <property type="entry name" value="RIBONUCLEASE P PROTEIN SUBUNIT P38-LIKE PROTEIN"/>
    <property type="match status" value="1"/>
</dbReference>
<feature type="coiled-coil region" evidence="1">
    <location>
        <begin position="470"/>
        <end position="504"/>
    </location>
</feature>
<evidence type="ECO:0000313" key="5">
    <source>
        <dbReference type="Proteomes" id="UP001604277"/>
    </source>
</evidence>
<dbReference type="AlphaFoldDB" id="A0ABD1X2Q6"/>
<comment type="caution">
    <text evidence="3">The sequence shown here is derived from an EMBL/GenBank/DDBJ whole genome shotgun (WGS) entry which is preliminary data.</text>
</comment>
<feature type="region of interest" description="Disordered" evidence="2">
    <location>
        <begin position="383"/>
        <end position="402"/>
    </location>
</feature>
<dbReference type="Proteomes" id="UP001604277">
    <property type="component" value="Unassembled WGS sequence"/>
</dbReference>
<protein>
    <submittedName>
        <fullName evidence="3">Ribonuclease P protein subunit P38-related</fullName>
    </submittedName>
</protein>
<dbReference type="EMBL" id="JBFOLJ010000001">
    <property type="protein sequence ID" value="KAL2556347.1"/>
    <property type="molecule type" value="Genomic_DNA"/>
</dbReference>
<keyword evidence="5" id="KW-1185">Reference proteome</keyword>
<sequence length="814" mass="94053">MDEKGVSGSFFVISKENSDSLYPMVFGVSCAFFALRLLPEPDMCDDKWSEIRNRMLQGSAHLLGLLVWRVRREEFESGKSNLLHKLKNAEKEIEELKKIRSEDAKANEKVVGIFAAQEQNWFNERKKLRQQIGALVNELRVLETKKDKTISELNGKLQENEVLMQSKDKSVEEEETRRQELQEKLKKAENLVEELRETAKCEAQRHSNEISKHKTAFIELVSNQRQLEAEMGRALRQVEVARQELDSVLEQKEQSILMTQKLSLELVKMQKDLEQKDQILSAMLRKSKLDTAEKQMLLDEVKLSKSKRKQLELETARWKAVSESRHDRHSLRNMLSKHVNSKSDLHSGGKGLHSKATMLLDIGKSRSEKTDYLSEYNQPKFRKGQEAFSPLSDPHSTDGSKEQKFTIDIQQLENWVQSEAEKCKIAIEERHHIEMDAFAEQLRLKDEKIETFRWRLLSMELESKRFQSHVEGLDHELARLRQDNLKLEARLLNREAELHSLKEQFALLSNPPDFQKTNFNSSLHEVSVSRDTVWSKVKIIKRKPGKKEQEKKMKPEAISQALAIEEQDDTQENRHLKDIVLRLESPEKEIKEGEVAAFSEDIVSAETSTSIGQGISTKINPTWKVDLHALGVSYKIKRLKQQLLMLERLTGSQESDEKGESNNDGQFGIKGFYTLMSYLNKQVDRYQSLQGKTDDICKRMNDNGLDFDSGSSKIARTEEETKRLEHFLEETFQLQRYIVATGQKLMEVQTKITSGFIGDIEEINKPASFDMKRFADTVRTLFREVQRGLEVQISRLIGDLEGTLACDCIVHFQK</sequence>
<evidence type="ECO:0000313" key="4">
    <source>
        <dbReference type="EMBL" id="KAL2556347.1"/>
    </source>
</evidence>
<dbReference type="PANTHER" id="PTHR47747:SF2">
    <property type="entry name" value="RIBONUCLEASE P PROTEIN SUBUNIT P38-LIKE PROTEIN"/>
    <property type="match status" value="1"/>
</dbReference>
<evidence type="ECO:0000313" key="3">
    <source>
        <dbReference type="EMBL" id="KAL2556257.1"/>
    </source>
</evidence>
<name>A0ABD1X2Q6_9LAMI</name>
<feature type="coiled-coil region" evidence="1">
    <location>
        <begin position="72"/>
        <end position="255"/>
    </location>
</feature>
<organism evidence="3 5">
    <name type="scientific">Forsythia ovata</name>
    <dbReference type="NCBI Taxonomy" id="205694"/>
    <lineage>
        <taxon>Eukaryota</taxon>
        <taxon>Viridiplantae</taxon>
        <taxon>Streptophyta</taxon>
        <taxon>Embryophyta</taxon>
        <taxon>Tracheophyta</taxon>
        <taxon>Spermatophyta</taxon>
        <taxon>Magnoliopsida</taxon>
        <taxon>eudicotyledons</taxon>
        <taxon>Gunneridae</taxon>
        <taxon>Pentapetalae</taxon>
        <taxon>asterids</taxon>
        <taxon>lamiids</taxon>
        <taxon>Lamiales</taxon>
        <taxon>Oleaceae</taxon>
        <taxon>Forsythieae</taxon>
        <taxon>Forsythia</taxon>
    </lineage>
</organism>
<evidence type="ECO:0000256" key="2">
    <source>
        <dbReference type="SAM" id="MobiDB-lite"/>
    </source>
</evidence>
<evidence type="ECO:0000256" key="1">
    <source>
        <dbReference type="SAM" id="Coils"/>
    </source>
</evidence>
<proteinExistence type="predicted"/>
<gene>
    <name evidence="3" type="ORF">Fot_00996</name>
    <name evidence="4" type="ORF">Fot_01086</name>
</gene>
<dbReference type="PROSITE" id="PS51257">
    <property type="entry name" value="PROKAR_LIPOPROTEIN"/>
    <property type="match status" value="1"/>
</dbReference>
<dbReference type="EMBL" id="JBFOLJ010000001">
    <property type="protein sequence ID" value="KAL2556257.1"/>
    <property type="molecule type" value="Genomic_DNA"/>
</dbReference>
<keyword evidence="1" id="KW-0175">Coiled coil</keyword>